<proteinExistence type="inferred from homology"/>
<dbReference type="EC" id="5.4.2.12" evidence="7"/>
<dbReference type="EMBL" id="RXIF01000003">
    <property type="protein sequence ID" value="RZN65238.1"/>
    <property type="molecule type" value="Genomic_DNA"/>
</dbReference>
<keyword evidence="6 7" id="KW-0413">Isomerase</keyword>
<comment type="catalytic activity">
    <reaction evidence="1 7">
        <text>(2R)-2-phosphoglycerate = (2R)-3-phosphoglycerate</text>
        <dbReference type="Rhea" id="RHEA:15901"/>
        <dbReference type="ChEBI" id="CHEBI:58272"/>
        <dbReference type="ChEBI" id="CHEBI:58289"/>
        <dbReference type="EC" id="5.4.2.12"/>
    </reaction>
</comment>
<dbReference type="NCBIfam" id="TIGR00306">
    <property type="entry name" value="apgM"/>
    <property type="match status" value="1"/>
</dbReference>
<dbReference type="Gene3D" id="3.40.720.10">
    <property type="entry name" value="Alkaline Phosphatase, subunit A"/>
    <property type="match status" value="2"/>
</dbReference>
<comment type="caution">
    <text evidence="9">The sequence shown here is derived from an EMBL/GenBank/DDBJ whole genome shotgun (WGS) entry which is preliminary data.</text>
</comment>
<evidence type="ECO:0000259" key="8">
    <source>
        <dbReference type="Pfam" id="PF01676"/>
    </source>
</evidence>
<dbReference type="HAMAP" id="MF_01402_A">
    <property type="entry name" value="ApgM_A"/>
    <property type="match status" value="1"/>
</dbReference>
<accession>A0A520KTE4</accession>
<dbReference type="UniPathway" id="UPA00109">
    <property type="reaction ID" value="UER00186"/>
</dbReference>
<evidence type="ECO:0000256" key="5">
    <source>
        <dbReference type="ARBA" id="ARBA00023152"/>
    </source>
</evidence>
<dbReference type="Proteomes" id="UP000317158">
    <property type="component" value="Unassembled WGS sequence"/>
</dbReference>
<dbReference type="Pfam" id="PF01676">
    <property type="entry name" value="Metalloenzyme"/>
    <property type="match status" value="1"/>
</dbReference>
<keyword evidence="5 7" id="KW-0324">Glycolysis</keyword>
<dbReference type="InterPro" id="IPR004456">
    <property type="entry name" value="Pglycerate_mutase_ApgM"/>
</dbReference>
<reference evidence="9 10" key="1">
    <citation type="journal article" date="2019" name="Nat. Microbiol.">
        <title>Wide diversity of methane and short-chain alkane metabolisms in uncultured archaea.</title>
        <authorList>
            <person name="Borrel G."/>
            <person name="Adam P.S."/>
            <person name="McKay L.J."/>
            <person name="Chen L.X."/>
            <person name="Sierra-Garcia I.N."/>
            <person name="Sieber C.M."/>
            <person name="Letourneur Q."/>
            <person name="Ghozlane A."/>
            <person name="Andersen G.L."/>
            <person name="Li W.J."/>
            <person name="Hallam S.J."/>
            <person name="Muyzer G."/>
            <person name="de Oliveira V.M."/>
            <person name="Inskeep W.P."/>
            <person name="Banfield J.F."/>
            <person name="Gribaldo S."/>
        </authorList>
    </citation>
    <scope>NUCLEOTIDE SEQUENCE [LARGE SCALE GENOMIC DNA]</scope>
    <source>
        <strain evidence="9">NM1a</strain>
    </source>
</reference>
<comment type="function">
    <text evidence="2 7">Catalyzes the interconversion of 2-phosphoglycerate and 3-phosphoglycerate.</text>
</comment>
<dbReference type="InterPro" id="IPR006124">
    <property type="entry name" value="Metalloenzyme"/>
</dbReference>
<dbReference type="PANTHER" id="PTHR31209:SF0">
    <property type="entry name" value="METALLOENZYME DOMAIN-CONTAINING PROTEIN"/>
    <property type="match status" value="1"/>
</dbReference>
<evidence type="ECO:0000313" key="10">
    <source>
        <dbReference type="Proteomes" id="UP000317158"/>
    </source>
</evidence>
<comment type="pathway">
    <text evidence="3 7">Carbohydrate degradation; glycolysis; pyruvate from D-glyceraldehyde 3-phosphate: step 3/5.</text>
</comment>
<dbReference type="GO" id="GO:0006096">
    <property type="term" value="P:glycolytic process"/>
    <property type="evidence" value="ECO:0007669"/>
    <property type="project" value="UniProtKB-UniRule"/>
</dbReference>
<dbReference type="PIRSF" id="PIRSF006392">
    <property type="entry name" value="IPGAM_arch"/>
    <property type="match status" value="1"/>
</dbReference>
<gene>
    <name evidence="7" type="primary">apgM</name>
    <name evidence="9" type="ORF">EF806_01595</name>
</gene>
<dbReference type="GO" id="GO:0004619">
    <property type="term" value="F:phosphoglycerate mutase activity"/>
    <property type="evidence" value="ECO:0007669"/>
    <property type="project" value="UniProtKB-UniRule"/>
</dbReference>
<comment type="similarity">
    <text evidence="4 7">Belongs to the BPG-independent phosphoglycerate mutase family. A-PGAM subfamily.</text>
</comment>
<organism evidence="9 10">
    <name type="scientific">Methanoliparum thermophilum</name>
    <dbReference type="NCBI Taxonomy" id="2491083"/>
    <lineage>
        <taxon>Archaea</taxon>
        <taxon>Methanobacteriati</taxon>
        <taxon>Methanobacteriota</taxon>
        <taxon>Candidatus Methanoliparia</taxon>
        <taxon>Candidatus Methanoliparales</taxon>
        <taxon>Candidatus Methanoliparaceae</taxon>
        <taxon>Candidatus Methanoliparum</taxon>
    </lineage>
</organism>
<evidence type="ECO:0000256" key="2">
    <source>
        <dbReference type="ARBA" id="ARBA00002315"/>
    </source>
</evidence>
<dbReference type="SUPFAM" id="SSF53649">
    <property type="entry name" value="Alkaline phosphatase-like"/>
    <property type="match status" value="1"/>
</dbReference>
<evidence type="ECO:0000256" key="4">
    <source>
        <dbReference type="ARBA" id="ARBA00005524"/>
    </source>
</evidence>
<dbReference type="CDD" id="cd16011">
    <property type="entry name" value="iPGM_like"/>
    <property type="match status" value="1"/>
</dbReference>
<protein>
    <recommendedName>
        <fullName evidence="7">2,3-bisphosphoglycerate-independent phosphoglycerate mutase</fullName>
        <shortName evidence="7">BPG-independent PGAM</shortName>
        <shortName evidence="7">Phosphoglyceromutase</shortName>
        <shortName evidence="7">aPGAM</shortName>
        <ecNumber evidence="7">5.4.2.12</ecNumber>
    </recommendedName>
</protein>
<feature type="domain" description="Metalloenzyme" evidence="8">
    <location>
        <begin position="3"/>
        <end position="394"/>
    </location>
</feature>
<evidence type="ECO:0000256" key="1">
    <source>
        <dbReference type="ARBA" id="ARBA00000370"/>
    </source>
</evidence>
<dbReference type="NCBIfam" id="NF003104">
    <property type="entry name" value="PRK04024.1"/>
    <property type="match status" value="1"/>
</dbReference>
<name>A0A520KTE4_METT2</name>
<dbReference type="InterPro" id="IPR023665">
    <property type="entry name" value="ApgAM_prokaryotes"/>
</dbReference>
<dbReference type="InterPro" id="IPR017850">
    <property type="entry name" value="Alkaline_phosphatase_core_sf"/>
</dbReference>
<dbReference type="PANTHER" id="PTHR31209">
    <property type="entry name" value="COFACTOR-INDEPENDENT PHOSPHOGLYCERATE MUTASE"/>
    <property type="match status" value="1"/>
</dbReference>
<evidence type="ECO:0000256" key="7">
    <source>
        <dbReference type="HAMAP-Rule" id="MF_01402"/>
    </source>
</evidence>
<evidence type="ECO:0000256" key="6">
    <source>
        <dbReference type="ARBA" id="ARBA00023235"/>
    </source>
</evidence>
<dbReference type="AlphaFoldDB" id="A0A520KTE4"/>
<sequence>MKKKILFIVLDGAADRPVLIDGEKKTPFSDANLRNINQIARDGINGIMDVISPGIPPGSDVGHLSLLGYDPYRIYTGRGPLEAIGAGISVKKGDLAFRCNFATYKDGIILDRRAGRINDTDGLAEAIEQNVKLKVDFLFKRSAGHRAALVLRGDGLSYKITDVDPGSDNLPLKKAEPLDETAEKTAEILNDFVEQSIKILSNHPINEERKKRGLPIANVILPRGAGIVPVVEKFEEKYGLKGAAVAATGLVIGISRLCGLDFTYTEGATGSIDTNIDNKVKNALELLDTHDFVLMNIKGTDEAGHDRDFLKKKRFLERIDAAFERLVGLKDTIIVITSDHATPVSVGDHTGDPVPICISGEGVRADKVKRFNEFECANGGLGRIRGKDLMPILLRYQVID</sequence>
<evidence type="ECO:0000313" key="9">
    <source>
        <dbReference type="EMBL" id="RZN65238.1"/>
    </source>
</evidence>
<evidence type="ECO:0000256" key="3">
    <source>
        <dbReference type="ARBA" id="ARBA00004798"/>
    </source>
</evidence>
<dbReference type="Pfam" id="PF10143">
    <property type="entry name" value="PhosphMutase"/>
    <property type="match status" value="1"/>
</dbReference>
<dbReference type="GO" id="GO:0046872">
    <property type="term" value="F:metal ion binding"/>
    <property type="evidence" value="ECO:0007669"/>
    <property type="project" value="InterPro"/>
</dbReference>